<name>A0ABN6Q606_NOSCO</name>
<evidence type="ECO:0000313" key="2">
    <source>
        <dbReference type="Proteomes" id="UP001055453"/>
    </source>
</evidence>
<reference evidence="1" key="1">
    <citation type="submission" date="2022-04" db="EMBL/GenBank/DDBJ databases">
        <title>Complete genome sequence of a cyanobacterium, Nostoc sp. SO-36, isolated in Antarctica.</title>
        <authorList>
            <person name="Kanesaki Y."/>
            <person name="Effendi D."/>
            <person name="Sakamoto T."/>
            <person name="Ohtani S."/>
            <person name="Awai K."/>
        </authorList>
    </citation>
    <scope>NUCLEOTIDE SEQUENCE</scope>
    <source>
        <strain evidence="1">SO-36</strain>
    </source>
</reference>
<dbReference type="PANTHER" id="PTHR37029:SF1">
    <property type="entry name" value="SSR1768 PROTEIN"/>
    <property type="match status" value="1"/>
</dbReference>
<dbReference type="InterPro" id="IPR019270">
    <property type="entry name" value="DUF2283"/>
</dbReference>
<proteinExistence type="predicted"/>
<dbReference type="EMBL" id="AP025732">
    <property type="protein sequence ID" value="BDI18636.1"/>
    <property type="molecule type" value="Genomic_DNA"/>
</dbReference>
<gene>
    <name evidence="1" type="ORF">ANSO36C_44380</name>
</gene>
<dbReference type="PANTHER" id="PTHR37029">
    <property type="entry name" value="SSR1768 PROTEIN"/>
    <property type="match status" value="1"/>
</dbReference>
<evidence type="ECO:0000313" key="1">
    <source>
        <dbReference type="EMBL" id="BDI18636.1"/>
    </source>
</evidence>
<protein>
    <recommendedName>
        <fullName evidence="3">DUF2283 domain-containing protein</fullName>
    </recommendedName>
</protein>
<sequence>MKITYDPEVDILRIILSDVPIEDSDEEKPGVILDYDEDGNIIALEILDASKKIDNPRSLEYSIST</sequence>
<accession>A0ABN6Q606</accession>
<dbReference type="Pfam" id="PF10049">
    <property type="entry name" value="DUF2283"/>
    <property type="match status" value="1"/>
</dbReference>
<dbReference type="Proteomes" id="UP001055453">
    <property type="component" value="Chromosome"/>
</dbReference>
<dbReference type="RefSeq" id="WP_251956206.1">
    <property type="nucleotide sequence ID" value="NZ_AP025732.1"/>
</dbReference>
<evidence type="ECO:0008006" key="3">
    <source>
        <dbReference type="Google" id="ProtNLM"/>
    </source>
</evidence>
<organism evidence="1 2">
    <name type="scientific">Nostoc cf. commune SO-36</name>
    <dbReference type="NCBI Taxonomy" id="449208"/>
    <lineage>
        <taxon>Bacteria</taxon>
        <taxon>Bacillati</taxon>
        <taxon>Cyanobacteriota</taxon>
        <taxon>Cyanophyceae</taxon>
        <taxon>Nostocales</taxon>
        <taxon>Nostocaceae</taxon>
        <taxon>Nostoc</taxon>
    </lineage>
</organism>
<keyword evidence="2" id="KW-1185">Reference proteome</keyword>